<reference evidence="2" key="1">
    <citation type="journal article" date="2014" name="Int. J. Syst. Evol. Microbiol.">
        <title>Complete genome sequence of Corynebacterium casei LMG S-19264T (=DSM 44701T), isolated from a smear-ripened cheese.</title>
        <authorList>
            <consortium name="US DOE Joint Genome Institute (JGI-PGF)"/>
            <person name="Walter F."/>
            <person name="Albersmeier A."/>
            <person name="Kalinowski J."/>
            <person name="Ruckert C."/>
        </authorList>
    </citation>
    <scope>NUCLEOTIDE SEQUENCE</scope>
    <source>
        <strain evidence="2">CGMCC 1.12698</strain>
    </source>
</reference>
<dbReference type="RefSeq" id="WP_188387896.1">
    <property type="nucleotide sequence ID" value="NZ_BMFK01000001.1"/>
</dbReference>
<dbReference type="AlphaFoldDB" id="A0A917AQE7"/>
<evidence type="ECO:0000313" key="2">
    <source>
        <dbReference type="EMBL" id="GGE67077.1"/>
    </source>
</evidence>
<evidence type="ECO:0000256" key="1">
    <source>
        <dbReference type="SAM" id="Phobius"/>
    </source>
</evidence>
<comment type="caution">
    <text evidence="2">The sequence shown here is derived from an EMBL/GenBank/DDBJ whole genome shotgun (WGS) entry which is preliminary data.</text>
</comment>
<keyword evidence="1" id="KW-1133">Transmembrane helix</keyword>
<reference evidence="2" key="2">
    <citation type="submission" date="2020-09" db="EMBL/GenBank/DDBJ databases">
        <authorList>
            <person name="Sun Q."/>
            <person name="Zhou Y."/>
        </authorList>
    </citation>
    <scope>NUCLEOTIDE SEQUENCE</scope>
    <source>
        <strain evidence="2">CGMCC 1.12698</strain>
    </source>
</reference>
<gene>
    <name evidence="2" type="ORF">GCM10007140_16560</name>
</gene>
<keyword evidence="1" id="KW-0812">Transmembrane</keyword>
<feature type="transmembrane region" description="Helical" evidence="1">
    <location>
        <begin position="70"/>
        <end position="92"/>
    </location>
</feature>
<sequence>MKDKVHLLKWISMGLEAFLGIPVIGGSIVLSLIWTPLLFMLVLHIVIVILCRQEKLPNGANTIGIITSSIAWIPIVGMIMHLLTAICIFLEIRNNRKSHAS</sequence>
<accession>A0A917AQE7</accession>
<proteinExistence type="predicted"/>
<feature type="transmembrane region" description="Helical" evidence="1">
    <location>
        <begin position="21"/>
        <end position="50"/>
    </location>
</feature>
<name>A0A917AQE7_9BACI</name>
<evidence type="ECO:0000313" key="3">
    <source>
        <dbReference type="Proteomes" id="UP000605259"/>
    </source>
</evidence>
<keyword evidence="3" id="KW-1185">Reference proteome</keyword>
<dbReference type="EMBL" id="BMFK01000001">
    <property type="protein sequence ID" value="GGE67077.1"/>
    <property type="molecule type" value="Genomic_DNA"/>
</dbReference>
<protein>
    <submittedName>
        <fullName evidence="2">Uncharacterized protein</fullName>
    </submittedName>
</protein>
<organism evidence="2 3">
    <name type="scientific">Priestia taiwanensis</name>
    <dbReference type="NCBI Taxonomy" id="1347902"/>
    <lineage>
        <taxon>Bacteria</taxon>
        <taxon>Bacillati</taxon>
        <taxon>Bacillota</taxon>
        <taxon>Bacilli</taxon>
        <taxon>Bacillales</taxon>
        <taxon>Bacillaceae</taxon>
        <taxon>Priestia</taxon>
    </lineage>
</organism>
<dbReference type="Proteomes" id="UP000605259">
    <property type="component" value="Unassembled WGS sequence"/>
</dbReference>
<keyword evidence="1" id="KW-0472">Membrane</keyword>